<keyword evidence="1" id="KW-0175">Coiled coil</keyword>
<dbReference type="PANTHER" id="PTHR35737:SF1">
    <property type="entry name" value="CRYPTIC LOCI REGULATOR"/>
    <property type="match status" value="1"/>
</dbReference>
<evidence type="ECO:0000256" key="1">
    <source>
        <dbReference type="SAM" id="Coils"/>
    </source>
</evidence>
<dbReference type="EMBL" id="GEDG01021116">
    <property type="protein sequence ID" value="JAP18568.1"/>
    <property type="molecule type" value="Transcribed_RNA"/>
</dbReference>
<feature type="region of interest" description="Disordered" evidence="2">
    <location>
        <begin position="80"/>
        <end position="103"/>
    </location>
</feature>
<name>A0A0V0HEJ6_SOLCH</name>
<organism evidence="3">
    <name type="scientific">Solanum chacoense</name>
    <name type="common">Chaco potato</name>
    <dbReference type="NCBI Taxonomy" id="4108"/>
    <lineage>
        <taxon>Eukaryota</taxon>
        <taxon>Viridiplantae</taxon>
        <taxon>Streptophyta</taxon>
        <taxon>Embryophyta</taxon>
        <taxon>Tracheophyta</taxon>
        <taxon>Spermatophyta</taxon>
        <taxon>Magnoliopsida</taxon>
        <taxon>eudicotyledons</taxon>
        <taxon>Gunneridae</taxon>
        <taxon>Pentapetalae</taxon>
        <taxon>asterids</taxon>
        <taxon>lamiids</taxon>
        <taxon>Solanales</taxon>
        <taxon>Solanaceae</taxon>
        <taxon>Solanoideae</taxon>
        <taxon>Solaneae</taxon>
        <taxon>Solanum</taxon>
    </lineage>
</organism>
<dbReference type="AlphaFoldDB" id="A0A0V0HEJ6"/>
<feature type="coiled-coil region" evidence="1">
    <location>
        <begin position="42"/>
        <end position="73"/>
    </location>
</feature>
<accession>A0A0V0HEJ6</accession>
<proteinExistence type="predicted"/>
<evidence type="ECO:0000256" key="2">
    <source>
        <dbReference type="SAM" id="MobiDB-lite"/>
    </source>
</evidence>
<sequence>MAAGNWANEDELELVNEDGFVYKRRKKFHLDPTAAPKLKDPAVEEKNQLQRKKKALMKIKDRYQNEINQWELLSTTLSEMQQNQPTPYEETDTQSFNSPVMSSNPTCQPLVDQLLTQVEAQEAVIGNISKLCDVVEAVWTAQEEKMKQSVLDLPIWAHTPGELISSLCSD</sequence>
<dbReference type="PANTHER" id="PTHR35737">
    <property type="entry name" value="CRYPTIC LOCI REGULATOR"/>
    <property type="match status" value="1"/>
</dbReference>
<feature type="unsure residue" description="D or N" evidence="3">
    <location>
        <position position="152"/>
    </location>
</feature>
<protein>
    <submittedName>
        <fullName evidence="3">Putative ovule protein</fullName>
    </submittedName>
</protein>
<feature type="compositionally biased region" description="Polar residues" evidence="2">
    <location>
        <begin position="93"/>
        <end position="103"/>
    </location>
</feature>
<reference evidence="3" key="1">
    <citation type="submission" date="2015-12" db="EMBL/GenBank/DDBJ databases">
        <title>Gene expression during late stages of embryo sac development: a critical building block for successful pollen-pistil interactions.</title>
        <authorList>
            <person name="Liu Y."/>
            <person name="Joly V."/>
            <person name="Sabar M."/>
            <person name="Matton D.P."/>
        </authorList>
    </citation>
    <scope>NUCLEOTIDE SEQUENCE</scope>
</reference>
<evidence type="ECO:0000313" key="3">
    <source>
        <dbReference type="EMBL" id="JAP18568.1"/>
    </source>
</evidence>